<protein>
    <submittedName>
        <fullName evidence="1">Uncharacterized protein</fullName>
    </submittedName>
</protein>
<dbReference type="Proteomes" id="UP000216312">
    <property type="component" value="Unassembled WGS sequence"/>
</dbReference>
<proteinExistence type="predicted"/>
<comment type="caution">
    <text evidence="1">The sequence shown here is derived from an EMBL/GenBank/DDBJ whole genome shotgun (WGS) entry which is preliminary data.</text>
</comment>
<dbReference type="AlphaFoldDB" id="A0A257LSW7"/>
<reference evidence="2" key="1">
    <citation type="submission" date="2017-07" db="EMBL/GenBank/DDBJ databases">
        <title>Novel pathways for hydrocarbon cycling and metabolic interdependencies in hydrothermal sediment communities.</title>
        <authorList>
            <person name="Dombrowski N."/>
            <person name="Seitz K."/>
            <person name="Teske A."/>
            <person name="Baker B."/>
        </authorList>
    </citation>
    <scope>NUCLEOTIDE SEQUENCE [LARGE SCALE GENOMIC DNA]</scope>
</reference>
<evidence type="ECO:0000313" key="1">
    <source>
        <dbReference type="EMBL" id="OYV02704.1"/>
    </source>
</evidence>
<organism evidence="1 2">
    <name type="scientific">candidate division WOR-3 bacterium 4484_18</name>
    <dbReference type="NCBI Taxonomy" id="2020626"/>
    <lineage>
        <taxon>Bacteria</taxon>
        <taxon>Bacteria division WOR-3</taxon>
    </lineage>
</organism>
<evidence type="ECO:0000313" key="2">
    <source>
        <dbReference type="Proteomes" id="UP000216312"/>
    </source>
</evidence>
<gene>
    <name evidence="1" type="ORF">CGW93_04160</name>
</gene>
<dbReference type="EMBL" id="NMUJ01000059">
    <property type="protein sequence ID" value="OYV02704.1"/>
    <property type="molecule type" value="Genomic_DNA"/>
</dbReference>
<accession>A0A257LSW7</accession>
<sequence length="92" mass="10814">MQHPKPDDGTGKPTSDDLIDPIEIVPEEVGWVEIPIPDTFVLDDIVHARIEFKFGDRPYIGVDEYMDSDNDWICYQWWYWCRPFQHIKAGTC</sequence>
<name>A0A257LSW7_UNCW3</name>